<evidence type="ECO:0000256" key="3">
    <source>
        <dbReference type="ARBA" id="ARBA00022723"/>
    </source>
</evidence>
<keyword evidence="5" id="KW-0378">Hydrolase</keyword>
<evidence type="ECO:0000256" key="6">
    <source>
        <dbReference type="ARBA" id="ARBA00022837"/>
    </source>
</evidence>
<dbReference type="EMBL" id="FXTH01000005">
    <property type="protein sequence ID" value="SMO54232.1"/>
    <property type="molecule type" value="Genomic_DNA"/>
</dbReference>
<keyword evidence="11" id="KW-1185">Reference proteome</keyword>
<dbReference type="PROSITE" id="PS00523">
    <property type="entry name" value="SULFATASE_1"/>
    <property type="match status" value="1"/>
</dbReference>
<dbReference type="OrthoDB" id="9765065at2"/>
<dbReference type="PANTHER" id="PTHR42693">
    <property type="entry name" value="ARYLSULFATASE FAMILY MEMBER"/>
    <property type="match status" value="1"/>
</dbReference>
<organism evidence="10 11">
    <name type="scientific">Fodinibius sediminis</name>
    <dbReference type="NCBI Taxonomy" id="1214077"/>
    <lineage>
        <taxon>Bacteria</taxon>
        <taxon>Pseudomonadati</taxon>
        <taxon>Balneolota</taxon>
        <taxon>Balneolia</taxon>
        <taxon>Balneolales</taxon>
        <taxon>Balneolaceae</taxon>
        <taxon>Fodinibius</taxon>
    </lineage>
</organism>
<dbReference type="PANTHER" id="PTHR42693:SF42">
    <property type="entry name" value="ARYLSULFATASE G"/>
    <property type="match status" value="1"/>
</dbReference>
<dbReference type="InterPro" id="IPR000917">
    <property type="entry name" value="Sulfatase_N"/>
</dbReference>
<evidence type="ECO:0000313" key="11">
    <source>
        <dbReference type="Proteomes" id="UP000317593"/>
    </source>
</evidence>
<dbReference type="Pfam" id="PF00884">
    <property type="entry name" value="Sulfatase"/>
    <property type="match status" value="1"/>
</dbReference>
<name>A0A521C463_9BACT</name>
<evidence type="ECO:0000313" key="10">
    <source>
        <dbReference type="EMBL" id="SMO54232.1"/>
    </source>
</evidence>
<dbReference type="SUPFAM" id="SSF53649">
    <property type="entry name" value="Alkaline phosphatase-like"/>
    <property type="match status" value="1"/>
</dbReference>
<sequence>MKKNSLFFLCLLLVTVIQLSCNDSQQKEKEKKPNIILFLVDDLGWQDTSVPFHKEETPFNERYETPNMERLAEQGMLFTNAYSASPVCTPTRSSIITGKNPANTNITDWTLRNDVRAMDRVKPESDFPLFAPEWRVEGVQPDTLLLTSLLRKQGYRTIHVGKAHFGALETAGADPENLGFDVNVAGHAAGAPGSYWPEDRYGNSETDSIWGVPGMEQYYESQANLTEALTIEANKAIDEAVADDKPFYINMAHYTVHAPIMADRRYYQKYLEAGIDSAEAKYASMIEGMDRSLGQLLKHLEEEEVAKETIILFMSDNGGLSVHSRGSTPMGTGGNTHNKPLRSGKGSAYEGGIRVPMIAAWAEEAGQLPLQKHFPIQPGSRNDTPVISEDFYPTILELAGLGSAHRAYRATDGRSFLPLLKNAEASGEDRLLFWHYPHKWGPDGPGYEPFTAVRDGAWKLIYFYRNQEWELYNLDEDIGETRNLLDERREVARRLAEKMTPRMRTAGAQTPVSKVTGKPVGLPVLAEE</sequence>
<dbReference type="InterPro" id="IPR050738">
    <property type="entry name" value="Sulfatase"/>
</dbReference>
<dbReference type="CDD" id="cd16144">
    <property type="entry name" value="ARS_like"/>
    <property type="match status" value="1"/>
</dbReference>
<evidence type="ECO:0000259" key="9">
    <source>
        <dbReference type="Pfam" id="PF00884"/>
    </source>
</evidence>
<feature type="region of interest" description="Disordered" evidence="7">
    <location>
        <begin position="502"/>
        <end position="528"/>
    </location>
</feature>
<proteinExistence type="inferred from homology"/>
<feature type="chain" id="PRO_5022113230" evidence="8">
    <location>
        <begin position="21"/>
        <end position="528"/>
    </location>
</feature>
<feature type="signal peptide" evidence="8">
    <location>
        <begin position="1"/>
        <end position="20"/>
    </location>
</feature>
<keyword evidence="3" id="KW-0479">Metal-binding</keyword>
<evidence type="ECO:0000256" key="4">
    <source>
        <dbReference type="ARBA" id="ARBA00022729"/>
    </source>
</evidence>
<dbReference type="GO" id="GO:0046872">
    <property type="term" value="F:metal ion binding"/>
    <property type="evidence" value="ECO:0007669"/>
    <property type="project" value="UniProtKB-KW"/>
</dbReference>
<comment type="similarity">
    <text evidence="2">Belongs to the sulfatase family.</text>
</comment>
<reference evidence="10 11" key="1">
    <citation type="submission" date="2017-05" db="EMBL/GenBank/DDBJ databases">
        <authorList>
            <person name="Varghese N."/>
            <person name="Submissions S."/>
        </authorList>
    </citation>
    <scope>NUCLEOTIDE SEQUENCE [LARGE SCALE GENOMIC DNA]</scope>
    <source>
        <strain evidence="10 11">DSM 21194</strain>
    </source>
</reference>
<dbReference type="AlphaFoldDB" id="A0A521C463"/>
<dbReference type="RefSeq" id="WP_142713780.1">
    <property type="nucleotide sequence ID" value="NZ_FXTH01000005.1"/>
</dbReference>
<dbReference type="Proteomes" id="UP000317593">
    <property type="component" value="Unassembled WGS sequence"/>
</dbReference>
<feature type="domain" description="Sulfatase N-terminal" evidence="9">
    <location>
        <begin position="33"/>
        <end position="400"/>
    </location>
</feature>
<keyword evidence="4 8" id="KW-0732">Signal</keyword>
<dbReference type="Gene3D" id="3.40.720.10">
    <property type="entry name" value="Alkaline Phosphatase, subunit A"/>
    <property type="match status" value="1"/>
</dbReference>
<accession>A0A521C463</accession>
<keyword evidence="6" id="KW-0106">Calcium</keyword>
<dbReference type="Gene3D" id="3.30.1120.10">
    <property type="match status" value="1"/>
</dbReference>
<evidence type="ECO:0000256" key="2">
    <source>
        <dbReference type="ARBA" id="ARBA00008779"/>
    </source>
</evidence>
<evidence type="ECO:0000256" key="5">
    <source>
        <dbReference type="ARBA" id="ARBA00022801"/>
    </source>
</evidence>
<dbReference type="InterPro" id="IPR024607">
    <property type="entry name" value="Sulfatase_CS"/>
</dbReference>
<evidence type="ECO:0000256" key="1">
    <source>
        <dbReference type="ARBA" id="ARBA00001913"/>
    </source>
</evidence>
<gene>
    <name evidence="10" type="ORF">SAMN06265218_10510</name>
</gene>
<evidence type="ECO:0000256" key="7">
    <source>
        <dbReference type="SAM" id="MobiDB-lite"/>
    </source>
</evidence>
<evidence type="ECO:0000256" key="8">
    <source>
        <dbReference type="SAM" id="SignalP"/>
    </source>
</evidence>
<protein>
    <submittedName>
        <fullName evidence="10">Arylsulfatase A</fullName>
    </submittedName>
</protein>
<comment type="cofactor">
    <cofactor evidence="1">
        <name>Ca(2+)</name>
        <dbReference type="ChEBI" id="CHEBI:29108"/>
    </cofactor>
</comment>
<dbReference type="InterPro" id="IPR017850">
    <property type="entry name" value="Alkaline_phosphatase_core_sf"/>
</dbReference>
<dbReference type="GO" id="GO:0004065">
    <property type="term" value="F:arylsulfatase activity"/>
    <property type="evidence" value="ECO:0007669"/>
    <property type="project" value="TreeGrafter"/>
</dbReference>